<dbReference type="InterPro" id="IPR037128">
    <property type="entry name" value="Quinolinate_PRibosylTase_N_sf"/>
</dbReference>
<dbReference type="SUPFAM" id="SSF54675">
    <property type="entry name" value="Nicotinate/Quinolinate PRTase N-terminal domain-like"/>
    <property type="match status" value="1"/>
</dbReference>
<evidence type="ECO:0000259" key="14">
    <source>
        <dbReference type="Pfam" id="PF01729"/>
    </source>
</evidence>
<dbReference type="InterPro" id="IPR022412">
    <property type="entry name" value="Quinolinate_PRibosylTrfase_N"/>
</dbReference>
<dbReference type="InterPro" id="IPR036068">
    <property type="entry name" value="Nicotinate_pribotase-like_C"/>
</dbReference>
<dbReference type="UniPathway" id="UPA00253">
    <property type="reaction ID" value="UER00331"/>
</dbReference>
<feature type="domain" description="Quinolinate phosphoribosyl transferase N-terminal" evidence="15">
    <location>
        <begin position="26"/>
        <end position="110"/>
    </location>
</feature>
<dbReference type="Pfam" id="PF01729">
    <property type="entry name" value="QRPTase_C"/>
    <property type="match status" value="1"/>
</dbReference>
<feature type="binding site" evidence="13">
    <location>
        <position position="157"/>
    </location>
    <ligand>
        <name>substrate</name>
    </ligand>
</feature>
<dbReference type="InterPro" id="IPR002638">
    <property type="entry name" value="Quinolinate_PRibosylTrfase_C"/>
</dbReference>
<accession>A0A090AHB7</accession>
<dbReference type="AlphaFoldDB" id="A0A090AHB7"/>
<dbReference type="Proteomes" id="UP000031623">
    <property type="component" value="Chromosome"/>
</dbReference>
<evidence type="ECO:0000256" key="5">
    <source>
        <dbReference type="ARBA" id="ARBA00011944"/>
    </source>
</evidence>
<evidence type="ECO:0000313" key="17">
    <source>
        <dbReference type="Proteomes" id="UP000031623"/>
    </source>
</evidence>
<dbReference type="GO" id="GO:0004514">
    <property type="term" value="F:nicotinate-nucleotide diphosphorylase (carboxylating) activity"/>
    <property type="evidence" value="ECO:0007669"/>
    <property type="project" value="UniProtKB-EC"/>
</dbReference>
<sequence>MDQLALPTDISETVRRALQEDMGTGDITSQLIPVNTQAQAQVISRESAILCGTAWVDEVFNQLDSQVQVTWSVKDGEAIQPLQRLCQLSGPARALLTGERTALNFLQLLSGTATAAQRYVAAIKGTHTRLLDTRKTLPGLRSAQKYAVRCGGGKNHRLGLYDAFLIKENHILAAGSIAQAVMTARHHAPQLPIEVEVETLEQITEALQAGADILLLDNFNLNQLREAVIQVQGQAKLEASGGITLDAIRPIAETGVDYISIGAITKSVQAVDLSMRILSLDNSHEKLS</sequence>
<dbReference type="Gene3D" id="3.20.20.70">
    <property type="entry name" value="Aldolase class I"/>
    <property type="match status" value="1"/>
</dbReference>
<evidence type="ECO:0000256" key="13">
    <source>
        <dbReference type="PIRSR" id="PIRSR006250-1"/>
    </source>
</evidence>
<dbReference type="EMBL" id="AP014633">
    <property type="protein sequence ID" value="BAP56649.1"/>
    <property type="molecule type" value="Genomic_DNA"/>
</dbReference>
<dbReference type="Gene3D" id="3.90.1170.20">
    <property type="entry name" value="Quinolinate phosphoribosyl transferase, N-terminal domain"/>
    <property type="match status" value="1"/>
</dbReference>
<comment type="pathway">
    <text evidence="2">Cofactor biosynthesis; NAD(+) biosynthesis; nicotinate D-ribonucleotide from quinolinate: step 1/1.</text>
</comment>
<dbReference type="GO" id="GO:0009435">
    <property type="term" value="P:NAD+ biosynthetic process"/>
    <property type="evidence" value="ECO:0007669"/>
    <property type="project" value="UniProtKB-UniPathway"/>
</dbReference>
<dbReference type="FunFam" id="3.20.20.70:FF:000030">
    <property type="entry name" value="Nicotinate-nucleotide pyrophosphorylase, carboxylating"/>
    <property type="match status" value="1"/>
</dbReference>
<feature type="binding site" evidence="13">
    <location>
        <begin position="261"/>
        <end position="263"/>
    </location>
    <ligand>
        <name>substrate</name>
    </ligand>
</feature>
<protein>
    <recommendedName>
        <fullName evidence="11">Probable nicotinate-nucleotide pyrophosphorylase [carboxylating]</fullName>
        <ecNumber evidence="5">2.4.2.19</ecNumber>
    </recommendedName>
    <alternativeName>
        <fullName evidence="9">Quinolinate phosphoribosyltransferase [decarboxylating]</fullName>
    </alternativeName>
</protein>
<dbReference type="PANTHER" id="PTHR32179">
    <property type="entry name" value="NICOTINATE-NUCLEOTIDE PYROPHOSPHORYLASE [CARBOXYLATING]"/>
    <property type="match status" value="1"/>
</dbReference>
<dbReference type="EC" id="2.4.2.19" evidence="5"/>
<feature type="binding site" evidence="13">
    <location>
        <position position="100"/>
    </location>
    <ligand>
        <name>substrate</name>
    </ligand>
</feature>
<dbReference type="InterPro" id="IPR013785">
    <property type="entry name" value="Aldolase_TIM"/>
</dbReference>
<dbReference type="GO" id="GO:0034213">
    <property type="term" value="P:quinolinate catabolic process"/>
    <property type="evidence" value="ECO:0007669"/>
    <property type="project" value="TreeGrafter"/>
</dbReference>
<feature type="binding site" evidence="13">
    <location>
        <position position="217"/>
    </location>
    <ligand>
        <name>substrate</name>
    </ligand>
</feature>
<organism evidence="16 17">
    <name type="scientific">Thioploca ingrica</name>
    <dbReference type="NCBI Taxonomy" id="40754"/>
    <lineage>
        <taxon>Bacteria</taxon>
        <taxon>Pseudomonadati</taxon>
        <taxon>Pseudomonadota</taxon>
        <taxon>Gammaproteobacteria</taxon>
        <taxon>Thiotrichales</taxon>
        <taxon>Thiotrichaceae</taxon>
        <taxon>Thioploca</taxon>
    </lineage>
</organism>
<keyword evidence="7 12" id="KW-0328">Glycosyltransferase</keyword>
<comment type="catalytic activity">
    <reaction evidence="10">
        <text>nicotinate beta-D-ribonucleotide + CO2 + diphosphate = quinolinate + 5-phospho-alpha-D-ribose 1-diphosphate + 2 H(+)</text>
        <dbReference type="Rhea" id="RHEA:12733"/>
        <dbReference type="ChEBI" id="CHEBI:15378"/>
        <dbReference type="ChEBI" id="CHEBI:16526"/>
        <dbReference type="ChEBI" id="CHEBI:29959"/>
        <dbReference type="ChEBI" id="CHEBI:33019"/>
        <dbReference type="ChEBI" id="CHEBI:57502"/>
        <dbReference type="ChEBI" id="CHEBI:58017"/>
        <dbReference type="EC" id="2.4.2.19"/>
    </reaction>
</comment>
<comment type="subunit">
    <text evidence="4">Hexamer formed by 3 homodimers.</text>
</comment>
<dbReference type="PANTHER" id="PTHR32179:SF3">
    <property type="entry name" value="NICOTINATE-NUCLEOTIDE PYROPHOSPHORYLASE [CARBOXYLATING]"/>
    <property type="match status" value="1"/>
</dbReference>
<gene>
    <name evidence="16" type="ORF">THII_2352</name>
</gene>
<dbReference type="SUPFAM" id="SSF51690">
    <property type="entry name" value="Nicotinate/Quinolinate PRTase C-terminal domain-like"/>
    <property type="match status" value="1"/>
</dbReference>
<evidence type="ECO:0000256" key="12">
    <source>
        <dbReference type="PIRNR" id="PIRNR006250"/>
    </source>
</evidence>
<evidence type="ECO:0000256" key="8">
    <source>
        <dbReference type="ARBA" id="ARBA00022679"/>
    </source>
</evidence>
<reference evidence="16 17" key="1">
    <citation type="journal article" date="2014" name="ISME J.">
        <title>Ecophysiology of Thioploca ingrica as revealed by the complete genome sequence supplemented with proteomic evidence.</title>
        <authorList>
            <person name="Kojima H."/>
            <person name="Ogura Y."/>
            <person name="Yamamoto N."/>
            <person name="Togashi T."/>
            <person name="Mori H."/>
            <person name="Watanabe T."/>
            <person name="Nemoto F."/>
            <person name="Kurokawa K."/>
            <person name="Hayashi T."/>
            <person name="Fukui M."/>
        </authorList>
    </citation>
    <scope>NUCLEOTIDE SEQUENCE [LARGE SCALE GENOMIC DNA]</scope>
</reference>
<feature type="binding site" evidence="13">
    <location>
        <position position="196"/>
    </location>
    <ligand>
        <name>substrate</name>
    </ligand>
</feature>
<feature type="domain" description="Quinolinate phosphoribosyl transferase C-terminal" evidence="14">
    <location>
        <begin position="113"/>
        <end position="276"/>
    </location>
</feature>
<comment type="function">
    <text evidence="1">Involved in the catabolism of quinolinic acid (QA).</text>
</comment>
<evidence type="ECO:0000256" key="2">
    <source>
        <dbReference type="ARBA" id="ARBA00004893"/>
    </source>
</evidence>
<keyword evidence="8 12" id="KW-0808">Transferase</keyword>
<dbReference type="KEGG" id="tig:THII_2352"/>
<evidence type="ECO:0000313" key="16">
    <source>
        <dbReference type="EMBL" id="BAP56649.1"/>
    </source>
</evidence>
<dbReference type="HOGENOM" id="CLU_039622_0_3_6"/>
<evidence type="ECO:0000256" key="3">
    <source>
        <dbReference type="ARBA" id="ARBA00009400"/>
    </source>
</evidence>
<proteinExistence type="inferred from homology"/>
<feature type="binding site" evidence="13">
    <location>
        <position position="167"/>
    </location>
    <ligand>
        <name>substrate</name>
    </ligand>
</feature>
<evidence type="ECO:0000256" key="6">
    <source>
        <dbReference type="ARBA" id="ARBA00022642"/>
    </source>
</evidence>
<evidence type="ECO:0000256" key="9">
    <source>
        <dbReference type="ARBA" id="ARBA00033102"/>
    </source>
</evidence>
<keyword evidence="6" id="KW-0662">Pyridine nucleotide biosynthesis</keyword>
<dbReference type="InterPro" id="IPR027277">
    <property type="entry name" value="NadC/ModD"/>
</dbReference>
<feature type="binding site" evidence="13">
    <location>
        <begin position="133"/>
        <end position="135"/>
    </location>
    <ligand>
        <name>substrate</name>
    </ligand>
</feature>
<dbReference type="NCBIfam" id="TIGR00078">
    <property type="entry name" value="nadC"/>
    <property type="match status" value="1"/>
</dbReference>
<evidence type="ECO:0000256" key="4">
    <source>
        <dbReference type="ARBA" id="ARBA00011218"/>
    </source>
</evidence>
<name>A0A090AHB7_9GAMM</name>
<dbReference type="Pfam" id="PF02749">
    <property type="entry name" value="QRPTase_N"/>
    <property type="match status" value="1"/>
</dbReference>
<dbReference type="CDD" id="cd01572">
    <property type="entry name" value="QPRTase"/>
    <property type="match status" value="1"/>
</dbReference>
<feature type="binding site" evidence="13">
    <location>
        <begin position="240"/>
        <end position="242"/>
    </location>
    <ligand>
        <name>substrate</name>
    </ligand>
</feature>
<comment type="similarity">
    <text evidence="3 12">Belongs to the NadC/ModD family.</text>
</comment>
<evidence type="ECO:0000256" key="1">
    <source>
        <dbReference type="ARBA" id="ARBA00003237"/>
    </source>
</evidence>
<evidence type="ECO:0000259" key="15">
    <source>
        <dbReference type="Pfam" id="PF02749"/>
    </source>
</evidence>
<keyword evidence="17" id="KW-1185">Reference proteome</keyword>
<evidence type="ECO:0000256" key="7">
    <source>
        <dbReference type="ARBA" id="ARBA00022676"/>
    </source>
</evidence>
<dbReference type="STRING" id="40754.THII_2352"/>
<dbReference type="OrthoDB" id="9782546at2"/>
<evidence type="ECO:0000256" key="11">
    <source>
        <dbReference type="ARBA" id="ARBA00069173"/>
    </source>
</evidence>
<evidence type="ECO:0000256" key="10">
    <source>
        <dbReference type="ARBA" id="ARBA00047445"/>
    </source>
</evidence>
<dbReference type="FunFam" id="3.90.1170.20:FF:000001">
    <property type="entry name" value="Nicotinate-nucleotide diphosphorylase (Carboxylating)"/>
    <property type="match status" value="1"/>
</dbReference>
<dbReference type="PIRSF" id="PIRSF006250">
    <property type="entry name" value="NadC_ModD"/>
    <property type="match status" value="1"/>
</dbReference>
<dbReference type="InterPro" id="IPR004393">
    <property type="entry name" value="NadC"/>
</dbReference>
<dbReference type="GO" id="GO:0005737">
    <property type="term" value="C:cytoplasm"/>
    <property type="evidence" value="ECO:0007669"/>
    <property type="project" value="TreeGrafter"/>
</dbReference>